<dbReference type="Proteomes" id="UP000468828">
    <property type="component" value="Unassembled WGS sequence"/>
</dbReference>
<dbReference type="EMBL" id="JAAGWB010000012">
    <property type="protein sequence ID" value="NEN50122.1"/>
    <property type="molecule type" value="Genomic_DNA"/>
</dbReference>
<organism evidence="1 3">
    <name type="scientific">Modestobacter muralis</name>
    <dbReference type="NCBI Taxonomy" id="1608614"/>
    <lineage>
        <taxon>Bacteria</taxon>
        <taxon>Bacillati</taxon>
        <taxon>Actinomycetota</taxon>
        <taxon>Actinomycetes</taxon>
        <taxon>Geodermatophilales</taxon>
        <taxon>Geodermatophilaceae</taxon>
        <taxon>Modestobacter</taxon>
    </lineage>
</organism>
<evidence type="ECO:0000313" key="1">
    <source>
        <dbReference type="EMBL" id="NEK93355.1"/>
    </source>
</evidence>
<evidence type="ECO:0000313" key="4">
    <source>
        <dbReference type="Proteomes" id="UP000471152"/>
    </source>
</evidence>
<gene>
    <name evidence="2" type="ORF">G3R41_04055</name>
    <name evidence="1" type="ORF">GCU67_04055</name>
</gene>
<evidence type="ECO:0008006" key="5">
    <source>
        <dbReference type="Google" id="ProtNLM"/>
    </source>
</evidence>
<sequence>MTPHPPPLRVLYRHYGGENTKPRPAYYSKVLALVSMLRAAEQLDQAPELVYVNDQVRPGPLLTLMEATGEVVDIKGGSDARSLRATFSREAAREASPDQFLWFAEDDYLYRPDALRRLAQGVEALPRASYVTVYGSGALDTAASRRRAVLASEPGAGTAGAVATTGDVDWYPAAYATSTLGTRLSTLRQDLSLLRFTALSGGAWDQASWAATAGYLPYTAAELRADLLPFRAVPPAGWPKALARGSVRVAVSARALRRPSRRHPLFASDPELVHHMEAPIPGARHELSARSATTDWAAVAADTWSWAAGSGLPVDPKGATA</sequence>
<dbReference type="RefSeq" id="WP_163609802.1">
    <property type="nucleotide sequence ID" value="NZ_JAAGWB010000012.1"/>
</dbReference>
<dbReference type="AlphaFoldDB" id="A0A6P0ER61"/>
<keyword evidence="3" id="KW-1185">Reference proteome</keyword>
<name>A0A6P0ER61_9ACTN</name>
<proteinExistence type="predicted"/>
<evidence type="ECO:0000313" key="2">
    <source>
        <dbReference type="EMBL" id="NEN50122.1"/>
    </source>
</evidence>
<evidence type="ECO:0000313" key="3">
    <source>
        <dbReference type="Proteomes" id="UP000468828"/>
    </source>
</evidence>
<reference evidence="1 3" key="1">
    <citation type="submission" date="2020-01" db="EMBL/GenBank/DDBJ databases">
        <title>the WGS Modestobacter muralis CPCC 204518.</title>
        <authorList>
            <person name="Jiang Z."/>
        </authorList>
    </citation>
    <scope>NUCLEOTIDE SEQUENCE [LARGE SCALE GENOMIC DNA]</scope>
    <source>
        <strain evidence="1 3">DSM 100205</strain>
    </source>
</reference>
<dbReference type="EMBL" id="JAAGWH010000012">
    <property type="protein sequence ID" value="NEK93355.1"/>
    <property type="molecule type" value="Genomic_DNA"/>
</dbReference>
<accession>A0A6P0ER61</accession>
<protein>
    <recommendedName>
        <fullName evidence="5">Glycosyltransferase family 2 protein</fullName>
    </recommendedName>
</protein>
<dbReference type="Proteomes" id="UP000471152">
    <property type="component" value="Unassembled WGS sequence"/>
</dbReference>
<reference evidence="2 4" key="2">
    <citation type="submission" date="2020-02" db="EMBL/GenBank/DDBJ databases">
        <title>The WGS of Modestobacter muralis DSM 100205.</title>
        <authorList>
            <person name="Jiang Z."/>
        </authorList>
    </citation>
    <scope>NUCLEOTIDE SEQUENCE [LARGE SCALE GENOMIC DNA]</scope>
    <source>
        <strain evidence="2 4">DSM 100205</strain>
    </source>
</reference>
<comment type="caution">
    <text evidence="1">The sequence shown here is derived from an EMBL/GenBank/DDBJ whole genome shotgun (WGS) entry which is preliminary data.</text>
</comment>